<dbReference type="Proteomes" id="UP000224634">
    <property type="component" value="Unassembled WGS sequence"/>
</dbReference>
<proteinExistence type="predicted"/>
<accession>A0A2B7XXQ7</accession>
<gene>
    <name evidence="1" type="ORF">AJ80_06340</name>
</gene>
<comment type="caution">
    <text evidence="1">The sequence shown here is derived from an EMBL/GenBank/DDBJ whole genome shotgun (WGS) entry which is preliminary data.</text>
</comment>
<name>A0A2B7XXQ7_POLH7</name>
<protein>
    <submittedName>
        <fullName evidence="1">Uncharacterized protein</fullName>
    </submittedName>
</protein>
<dbReference type="AlphaFoldDB" id="A0A2B7XXQ7"/>
<reference evidence="1 2" key="1">
    <citation type="submission" date="2017-10" db="EMBL/GenBank/DDBJ databases">
        <title>Comparative genomics in systemic dimorphic fungi from Ajellomycetaceae.</title>
        <authorList>
            <person name="Munoz J.F."/>
            <person name="Mcewen J.G."/>
            <person name="Clay O.K."/>
            <person name="Cuomo C.A."/>
        </authorList>
    </citation>
    <scope>NUCLEOTIDE SEQUENCE [LARGE SCALE GENOMIC DNA]</scope>
    <source>
        <strain evidence="1 2">UAMH7299</strain>
    </source>
</reference>
<sequence length="101" mass="11230">MDCADGSNIPRGKSAEPALTADLEEPHVHQSSAHIVYVCNNALILRHEKEKMVKCSFRTAVFILTALLLMRSSAAPVDQYFGALKDCTRRGSLQPQLRHPR</sequence>
<evidence type="ECO:0000313" key="2">
    <source>
        <dbReference type="Proteomes" id="UP000224634"/>
    </source>
</evidence>
<dbReference type="EMBL" id="PDNA01000105">
    <property type="protein sequence ID" value="PGH13348.1"/>
    <property type="molecule type" value="Genomic_DNA"/>
</dbReference>
<evidence type="ECO:0000313" key="1">
    <source>
        <dbReference type="EMBL" id="PGH13348.1"/>
    </source>
</evidence>
<organism evidence="1 2">
    <name type="scientific">Polytolypa hystricis (strain UAMH7299)</name>
    <dbReference type="NCBI Taxonomy" id="1447883"/>
    <lineage>
        <taxon>Eukaryota</taxon>
        <taxon>Fungi</taxon>
        <taxon>Dikarya</taxon>
        <taxon>Ascomycota</taxon>
        <taxon>Pezizomycotina</taxon>
        <taxon>Eurotiomycetes</taxon>
        <taxon>Eurotiomycetidae</taxon>
        <taxon>Onygenales</taxon>
        <taxon>Onygenales incertae sedis</taxon>
        <taxon>Polytolypa</taxon>
    </lineage>
</organism>
<keyword evidence="2" id="KW-1185">Reference proteome</keyword>